<dbReference type="Gene3D" id="2.170.120.40">
    <property type="entry name" value="YbbR-like domain"/>
    <property type="match status" value="2"/>
</dbReference>
<keyword evidence="2" id="KW-1133">Transmembrane helix</keyword>
<dbReference type="RefSeq" id="WP_212697047.1">
    <property type="nucleotide sequence ID" value="NZ_CP058649.1"/>
</dbReference>
<organism evidence="3 4">
    <name type="scientific">Vallitalea pronyensis</name>
    <dbReference type="NCBI Taxonomy" id="1348613"/>
    <lineage>
        <taxon>Bacteria</taxon>
        <taxon>Bacillati</taxon>
        <taxon>Bacillota</taxon>
        <taxon>Clostridia</taxon>
        <taxon>Lachnospirales</taxon>
        <taxon>Vallitaleaceae</taxon>
        <taxon>Vallitalea</taxon>
    </lineage>
</organism>
<evidence type="ECO:0000256" key="1">
    <source>
        <dbReference type="SAM" id="MobiDB-lite"/>
    </source>
</evidence>
<evidence type="ECO:0008006" key="5">
    <source>
        <dbReference type="Google" id="ProtNLM"/>
    </source>
</evidence>
<feature type="transmembrane region" description="Helical" evidence="2">
    <location>
        <begin position="9"/>
        <end position="27"/>
    </location>
</feature>
<keyword evidence="2" id="KW-0812">Transmembrane</keyword>
<dbReference type="InterPro" id="IPR012505">
    <property type="entry name" value="YbbR"/>
</dbReference>
<dbReference type="PANTHER" id="PTHR37804:SF1">
    <property type="entry name" value="CDAA REGULATORY PROTEIN CDAR"/>
    <property type="match status" value="1"/>
</dbReference>
<dbReference type="InterPro" id="IPR053154">
    <property type="entry name" value="c-di-AMP_regulator"/>
</dbReference>
<evidence type="ECO:0000313" key="3">
    <source>
        <dbReference type="EMBL" id="QUI21576.1"/>
    </source>
</evidence>
<feature type="compositionally biased region" description="Polar residues" evidence="1">
    <location>
        <begin position="425"/>
        <end position="435"/>
    </location>
</feature>
<protein>
    <recommendedName>
        <fullName evidence="5">YbbR domain-containing protein</fullName>
    </recommendedName>
</protein>
<evidence type="ECO:0000313" key="4">
    <source>
        <dbReference type="Proteomes" id="UP000683246"/>
    </source>
</evidence>
<feature type="compositionally biased region" description="Acidic residues" evidence="1">
    <location>
        <begin position="413"/>
        <end position="424"/>
    </location>
</feature>
<dbReference type="Gene3D" id="2.170.120.30">
    <property type="match status" value="2"/>
</dbReference>
<proteinExistence type="predicted"/>
<keyword evidence="4" id="KW-1185">Reference proteome</keyword>
<feature type="region of interest" description="Disordered" evidence="1">
    <location>
        <begin position="407"/>
        <end position="443"/>
    </location>
</feature>
<dbReference type="PANTHER" id="PTHR37804">
    <property type="entry name" value="CDAA REGULATORY PROTEIN CDAR"/>
    <property type="match status" value="1"/>
</dbReference>
<reference evidence="3" key="1">
    <citation type="submission" date="2020-07" db="EMBL/GenBank/DDBJ databases">
        <title>Vallitalea pronyensis genome.</title>
        <authorList>
            <person name="Postec A."/>
        </authorList>
    </citation>
    <scope>NUCLEOTIDE SEQUENCE</scope>
    <source>
        <strain evidence="3">FatNI3</strain>
    </source>
</reference>
<keyword evidence="2" id="KW-0472">Membrane</keyword>
<dbReference type="EMBL" id="CP058649">
    <property type="protein sequence ID" value="QUI21576.1"/>
    <property type="molecule type" value="Genomic_DNA"/>
</dbReference>
<dbReference type="Proteomes" id="UP000683246">
    <property type="component" value="Chromosome"/>
</dbReference>
<dbReference type="Pfam" id="PF07949">
    <property type="entry name" value="YbbR"/>
    <property type="match status" value="2"/>
</dbReference>
<dbReference type="KEGG" id="vpy:HZI73_04390"/>
<sequence>MGNIFTRNVGWKIVSIVLAFFIWFAVIRIEDPIDEDDYAPIPVQVLNGNIPIGDTNVITVNKKKQYITIDKGEYVNVRVSAKRSVLEKLRNGDIKATANIQELSPFGAIEVKIEGEEFNVVNIEPSHMYVSLENSKTAIKSINYRHIGTVKDSYRIIDTVMTPNTVEITGAESTVDSVDKVYVDIQVEGESKDVSTSGTIRLYQKNNDEVLLDKNIDKVDVLVKVRKYKTVTLNVNPSGKVANGHTFTGSSVTPKKVEIIGTEEAVNKVNIVTLPVSLEGLTEDTKITKNINDYLPDGVTVSTQSNEQATIDVKVDKIVDKEVTIAPNDIIAKLPPNGLKLSILDEEDIKLVFSGIQQELNRVTARSLVPSIDLSNLSEGTHEVSLVLAYPNTVELESDLPKITVELTKEVEDTTGDNPDDEPSTDNTDPATDGDGSTENDNN</sequence>
<accession>A0A8J8MHE4</accession>
<evidence type="ECO:0000256" key="2">
    <source>
        <dbReference type="SAM" id="Phobius"/>
    </source>
</evidence>
<name>A0A8J8MHE4_9FIRM</name>
<gene>
    <name evidence="3" type="ORF">HZI73_04390</name>
</gene>
<dbReference type="AlphaFoldDB" id="A0A8J8MHE4"/>